<name>A0AAD9WWT6_9ROSI</name>
<protein>
    <submittedName>
        <fullName evidence="2">Uncharacterized protein</fullName>
    </submittedName>
</protein>
<reference evidence="2" key="1">
    <citation type="journal article" date="2023" name="Plant J.">
        <title>Genome sequences and population genomics provide insights into the demographic history, inbreeding, and mutation load of two 'living fossil' tree species of Dipteronia.</title>
        <authorList>
            <person name="Feng Y."/>
            <person name="Comes H.P."/>
            <person name="Chen J."/>
            <person name="Zhu S."/>
            <person name="Lu R."/>
            <person name="Zhang X."/>
            <person name="Li P."/>
            <person name="Qiu J."/>
            <person name="Olsen K.M."/>
            <person name="Qiu Y."/>
        </authorList>
    </citation>
    <scope>NUCLEOTIDE SEQUENCE</scope>
    <source>
        <strain evidence="2">KIB01</strain>
    </source>
</reference>
<dbReference type="EMBL" id="JANJYI010000006">
    <property type="protein sequence ID" value="KAK2646156.1"/>
    <property type="molecule type" value="Genomic_DNA"/>
</dbReference>
<keyword evidence="3" id="KW-1185">Reference proteome</keyword>
<accession>A0AAD9WWT6</accession>
<evidence type="ECO:0000313" key="3">
    <source>
        <dbReference type="Proteomes" id="UP001280121"/>
    </source>
</evidence>
<proteinExistence type="predicted"/>
<feature type="compositionally biased region" description="Polar residues" evidence="1">
    <location>
        <begin position="8"/>
        <end position="17"/>
    </location>
</feature>
<sequence>MIQDSDDSGTLSESTDYTDPDSHLEAYQATSNGSTCPQVQVQVLTTKYSRPAPIIAYFDTRAHSSMMNPKVLPLESWKEERNEFLAADGKIFVTNLISKHKIGIQFFPSFSLRTHVIGTPLPDKDILIGWDIYSQSRPIRILPTGIRF</sequence>
<dbReference type="AlphaFoldDB" id="A0AAD9WWT6"/>
<evidence type="ECO:0000313" key="2">
    <source>
        <dbReference type="EMBL" id="KAK2646156.1"/>
    </source>
</evidence>
<evidence type="ECO:0000256" key="1">
    <source>
        <dbReference type="SAM" id="MobiDB-lite"/>
    </source>
</evidence>
<feature type="region of interest" description="Disordered" evidence="1">
    <location>
        <begin position="1"/>
        <end position="21"/>
    </location>
</feature>
<dbReference type="Proteomes" id="UP001280121">
    <property type="component" value="Unassembled WGS sequence"/>
</dbReference>
<gene>
    <name evidence="2" type="ORF">Ddye_021351</name>
</gene>
<organism evidence="2 3">
    <name type="scientific">Dipteronia dyeriana</name>
    <dbReference type="NCBI Taxonomy" id="168575"/>
    <lineage>
        <taxon>Eukaryota</taxon>
        <taxon>Viridiplantae</taxon>
        <taxon>Streptophyta</taxon>
        <taxon>Embryophyta</taxon>
        <taxon>Tracheophyta</taxon>
        <taxon>Spermatophyta</taxon>
        <taxon>Magnoliopsida</taxon>
        <taxon>eudicotyledons</taxon>
        <taxon>Gunneridae</taxon>
        <taxon>Pentapetalae</taxon>
        <taxon>rosids</taxon>
        <taxon>malvids</taxon>
        <taxon>Sapindales</taxon>
        <taxon>Sapindaceae</taxon>
        <taxon>Hippocastanoideae</taxon>
        <taxon>Acereae</taxon>
        <taxon>Dipteronia</taxon>
    </lineage>
</organism>
<comment type="caution">
    <text evidence="2">The sequence shown here is derived from an EMBL/GenBank/DDBJ whole genome shotgun (WGS) entry which is preliminary data.</text>
</comment>